<dbReference type="Gene3D" id="3.30.2010.10">
    <property type="entry name" value="Metalloproteases ('zincins'), catalytic domain"/>
    <property type="match status" value="1"/>
</dbReference>
<dbReference type="PROSITE" id="PS51257">
    <property type="entry name" value="PROKAR_LIPOPROTEIN"/>
    <property type="match status" value="1"/>
</dbReference>
<dbReference type="Pfam" id="PF01435">
    <property type="entry name" value="Peptidase_M48"/>
    <property type="match status" value="1"/>
</dbReference>
<comment type="cofactor">
    <cofactor evidence="6">
        <name>Zn(2+)</name>
        <dbReference type="ChEBI" id="CHEBI:29105"/>
    </cofactor>
    <text evidence="6">Binds 1 zinc ion per subunit.</text>
</comment>
<evidence type="ECO:0000256" key="3">
    <source>
        <dbReference type="ARBA" id="ARBA00022801"/>
    </source>
</evidence>
<dbReference type="CDD" id="cd07331">
    <property type="entry name" value="M48C_Oma1_like"/>
    <property type="match status" value="1"/>
</dbReference>
<evidence type="ECO:0000256" key="6">
    <source>
        <dbReference type="RuleBase" id="RU003983"/>
    </source>
</evidence>
<protein>
    <submittedName>
        <fullName evidence="8">Peptidase family M48</fullName>
    </submittedName>
</protein>
<feature type="domain" description="Peptidase M48" evidence="7">
    <location>
        <begin position="65"/>
        <end position="243"/>
    </location>
</feature>
<dbReference type="PANTHER" id="PTHR22726">
    <property type="entry name" value="METALLOENDOPEPTIDASE OMA1"/>
    <property type="match status" value="1"/>
</dbReference>
<evidence type="ECO:0000256" key="1">
    <source>
        <dbReference type="ARBA" id="ARBA00022670"/>
    </source>
</evidence>
<evidence type="ECO:0000313" key="9">
    <source>
        <dbReference type="Proteomes" id="UP000199286"/>
    </source>
</evidence>
<evidence type="ECO:0000256" key="5">
    <source>
        <dbReference type="ARBA" id="ARBA00023049"/>
    </source>
</evidence>
<keyword evidence="9" id="KW-1185">Reference proteome</keyword>
<dbReference type="GO" id="GO:0051603">
    <property type="term" value="P:proteolysis involved in protein catabolic process"/>
    <property type="evidence" value="ECO:0007669"/>
    <property type="project" value="TreeGrafter"/>
</dbReference>
<dbReference type="GO" id="GO:0004222">
    <property type="term" value="F:metalloendopeptidase activity"/>
    <property type="evidence" value="ECO:0007669"/>
    <property type="project" value="InterPro"/>
</dbReference>
<proteinExistence type="inferred from homology"/>
<dbReference type="AlphaFoldDB" id="A0A1H3IU51"/>
<dbReference type="RefSeq" id="WP_089882375.1">
    <property type="nucleotide sequence ID" value="NZ_FNPF01000005.1"/>
</dbReference>
<dbReference type="PANTHER" id="PTHR22726:SF24">
    <property type="entry name" value="M48 FAMILY METALLOPEPTIDASE"/>
    <property type="match status" value="1"/>
</dbReference>
<reference evidence="8 9" key="1">
    <citation type="submission" date="2016-10" db="EMBL/GenBank/DDBJ databases">
        <authorList>
            <person name="de Groot N.N."/>
        </authorList>
    </citation>
    <scope>NUCLEOTIDE SEQUENCE [LARGE SCALE GENOMIC DNA]</scope>
    <source>
        <strain evidence="8 9">DSM 26880</strain>
    </source>
</reference>
<dbReference type="EMBL" id="FNPF01000005">
    <property type="protein sequence ID" value="SDY30809.1"/>
    <property type="molecule type" value="Genomic_DNA"/>
</dbReference>
<dbReference type="GO" id="GO:0046872">
    <property type="term" value="F:metal ion binding"/>
    <property type="evidence" value="ECO:0007669"/>
    <property type="project" value="UniProtKB-KW"/>
</dbReference>
<dbReference type="STRING" id="321339.SAMN05444340_105251"/>
<evidence type="ECO:0000256" key="2">
    <source>
        <dbReference type="ARBA" id="ARBA00022723"/>
    </source>
</evidence>
<keyword evidence="3 6" id="KW-0378">Hydrolase</keyword>
<gene>
    <name evidence="8" type="ORF">SAMN05444340_105251</name>
</gene>
<keyword evidence="1 6" id="KW-0645">Protease</keyword>
<keyword evidence="5 6" id="KW-0482">Metalloprotease</keyword>
<dbReference type="GO" id="GO:0016020">
    <property type="term" value="C:membrane"/>
    <property type="evidence" value="ECO:0007669"/>
    <property type="project" value="TreeGrafter"/>
</dbReference>
<accession>A0A1H3IU51</accession>
<evidence type="ECO:0000259" key="7">
    <source>
        <dbReference type="Pfam" id="PF01435"/>
    </source>
</evidence>
<name>A0A1H3IU51_9RHOB</name>
<dbReference type="InterPro" id="IPR001915">
    <property type="entry name" value="Peptidase_M48"/>
</dbReference>
<dbReference type="InterPro" id="IPR051156">
    <property type="entry name" value="Mito/Outer_Membr_Metalloprot"/>
</dbReference>
<evidence type="ECO:0000313" key="8">
    <source>
        <dbReference type="EMBL" id="SDY30809.1"/>
    </source>
</evidence>
<keyword evidence="4 6" id="KW-0862">Zinc</keyword>
<comment type="similarity">
    <text evidence="6">Belongs to the peptidase M48 family.</text>
</comment>
<evidence type="ECO:0000256" key="4">
    <source>
        <dbReference type="ARBA" id="ARBA00022833"/>
    </source>
</evidence>
<dbReference type="OrthoDB" id="9810445at2"/>
<organism evidence="8 9">
    <name type="scientific">Citreimonas salinaria</name>
    <dbReference type="NCBI Taxonomy" id="321339"/>
    <lineage>
        <taxon>Bacteria</taxon>
        <taxon>Pseudomonadati</taxon>
        <taxon>Pseudomonadota</taxon>
        <taxon>Alphaproteobacteria</taxon>
        <taxon>Rhodobacterales</taxon>
        <taxon>Roseobacteraceae</taxon>
        <taxon>Citreimonas</taxon>
    </lineage>
</organism>
<dbReference type="Proteomes" id="UP000199286">
    <property type="component" value="Unassembled WGS sequence"/>
</dbReference>
<sequence>MCGNCRIGRRAFLCLAGGAAATGLSGCDDITLVSDEEVRQMGLRAWSEIRGATALSGDTDARQAAQQVGARLLAAAGEDPAHWEIAVFAGPEINAFALPGNKIGLYEGMFGVFENADQLAAVVGHEIGHLQAEHSQERLSAAVAKDQGLAFLRWLLRMGEVEFADAIAAAMGVGLEFGVVLPYSRRQELEADRLGVLMMDEAGFDAREAVGLWQAMDSASQGRPPEFLATHPAPAARIAEIEQILTEL</sequence>
<keyword evidence="2" id="KW-0479">Metal-binding</keyword>